<dbReference type="Gene3D" id="1.20.120.910">
    <property type="entry name" value="DksA, coiled-coil domain"/>
    <property type="match status" value="1"/>
</dbReference>
<dbReference type="InterPro" id="IPR048489">
    <property type="entry name" value="DksA_N"/>
</dbReference>
<dbReference type="PANTHER" id="PTHR33823:SF4">
    <property type="entry name" value="GENERAL STRESS PROTEIN 16O"/>
    <property type="match status" value="1"/>
</dbReference>
<gene>
    <name evidence="7" type="ORF">C3Y92_04175</name>
</gene>
<dbReference type="KEGG" id="dcb:C3Y92_04175"/>
<dbReference type="EMBL" id="CP026538">
    <property type="protein sequence ID" value="QAZ66481.1"/>
    <property type="molecule type" value="Genomic_DNA"/>
</dbReference>
<dbReference type="OrthoDB" id="9803742at2"/>
<accession>A0A4P6HH88</accession>
<evidence type="ECO:0000259" key="5">
    <source>
        <dbReference type="Pfam" id="PF01258"/>
    </source>
</evidence>
<proteinExistence type="predicted"/>
<dbReference type="InterPro" id="IPR037187">
    <property type="entry name" value="DnaK_N"/>
</dbReference>
<keyword evidence="8" id="KW-1185">Reference proteome</keyword>
<dbReference type="Proteomes" id="UP000293296">
    <property type="component" value="Chromosome"/>
</dbReference>
<dbReference type="RefSeq" id="WP_129349783.1">
    <property type="nucleotide sequence ID" value="NZ_CP026538.1"/>
</dbReference>
<dbReference type="PANTHER" id="PTHR33823">
    <property type="entry name" value="RNA POLYMERASE-BINDING TRANSCRIPTION FACTOR DKSA-RELATED"/>
    <property type="match status" value="1"/>
</dbReference>
<evidence type="ECO:0000313" key="8">
    <source>
        <dbReference type="Proteomes" id="UP000293296"/>
    </source>
</evidence>
<feature type="domain" description="DnaK suppressor protein DksA N-terminal" evidence="6">
    <location>
        <begin position="11"/>
        <end position="75"/>
    </location>
</feature>
<organism evidence="7 8">
    <name type="scientific">Solidesulfovibrio carbinolicus</name>
    <dbReference type="NCBI Taxonomy" id="296842"/>
    <lineage>
        <taxon>Bacteria</taxon>
        <taxon>Pseudomonadati</taxon>
        <taxon>Thermodesulfobacteriota</taxon>
        <taxon>Desulfovibrionia</taxon>
        <taxon>Desulfovibrionales</taxon>
        <taxon>Desulfovibrionaceae</taxon>
        <taxon>Solidesulfovibrio</taxon>
    </lineage>
</organism>
<sequence length="131" mass="14561">MGHLDVDRISEVLRDMLETLKGKSRDSLGLMAREETACPDAVDRAAAESDRHMALIMGERDRQLISEIHEALARVKDGEYGICQECGEEIGLARLRVQPTATLCVHCKSLLEDMGRPYMQGGRADSAFLEE</sequence>
<dbReference type="Pfam" id="PF01258">
    <property type="entry name" value="zf-dskA_traR"/>
    <property type="match status" value="1"/>
</dbReference>
<feature type="domain" description="Zinc finger DksA/TraR C4-type" evidence="5">
    <location>
        <begin position="78"/>
        <end position="109"/>
    </location>
</feature>
<dbReference type="AlphaFoldDB" id="A0A4P6HH88"/>
<dbReference type="PROSITE" id="PS51128">
    <property type="entry name" value="ZF_DKSA_2"/>
    <property type="match status" value="1"/>
</dbReference>
<feature type="zinc finger region" description="dksA C4-type" evidence="4">
    <location>
        <begin position="83"/>
        <end position="107"/>
    </location>
</feature>
<dbReference type="InterPro" id="IPR000962">
    <property type="entry name" value="Znf_DskA_TraR"/>
</dbReference>
<keyword evidence="3" id="KW-0862">Zinc</keyword>
<keyword evidence="2" id="KW-0863">Zinc-finger</keyword>
<dbReference type="GO" id="GO:0008270">
    <property type="term" value="F:zinc ion binding"/>
    <property type="evidence" value="ECO:0007669"/>
    <property type="project" value="UniProtKB-KW"/>
</dbReference>
<evidence type="ECO:0000256" key="3">
    <source>
        <dbReference type="ARBA" id="ARBA00022833"/>
    </source>
</evidence>
<dbReference type="SUPFAM" id="SSF109635">
    <property type="entry name" value="DnaK suppressor protein DksA, alpha-hairpin domain"/>
    <property type="match status" value="1"/>
</dbReference>
<evidence type="ECO:0000256" key="4">
    <source>
        <dbReference type="PROSITE-ProRule" id="PRU00510"/>
    </source>
</evidence>
<evidence type="ECO:0000313" key="7">
    <source>
        <dbReference type="EMBL" id="QAZ66481.1"/>
    </source>
</evidence>
<reference evidence="7 8" key="1">
    <citation type="submission" date="2018-02" db="EMBL/GenBank/DDBJ databases">
        <title>Genome sequence of Desulfovibrio carbinolicus DSM 3852.</title>
        <authorList>
            <person name="Wilbanks E."/>
            <person name="Skennerton C.T."/>
            <person name="Orphan V.J."/>
        </authorList>
    </citation>
    <scope>NUCLEOTIDE SEQUENCE [LARGE SCALE GENOMIC DNA]</scope>
    <source>
        <strain evidence="7 8">DSM 3852</strain>
    </source>
</reference>
<dbReference type="SUPFAM" id="SSF57716">
    <property type="entry name" value="Glucocorticoid receptor-like (DNA-binding domain)"/>
    <property type="match status" value="1"/>
</dbReference>
<evidence type="ECO:0000256" key="1">
    <source>
        <dbReference type="ARBA" id="ARBA00022723"/>
    </source>
</evidence>
<dbReference type="Pfam" id="PF21157">
    <property type="entry name" value="DksA_N"/>
    <property type="match status" value="1"/>
</dbReference>
<evidence type="ECO:0000259" key="6">
    <source>
        <dbReference type="Pfam" id="PF21157"/>
    </source>
</evidence>
<keyword evidence="1" id="KW-0479">Metal-binding</keyword>
<name>A0A4P6HH88_9BACT</name>
<protein>
    <submittedName>
        <fullName evidence="7">Molecular chaperone DnaK</fullName>
    </submittedName>
</protein>
<evidence type="ECO:0000256" key="2">
    <source>
        <dbReference type="ARBA" id="ARBA00022771"/>
    </source>
</evidence>